<evidence type="ECO:0000256" key="1">
    <source>
        <dbReference type="SAM" id="SignalP"/>
    </source>
</evidence>
<protein>
    <submittedName>
        <fullName evidence="2">Putative secreted protein</fullName>
    </submittedName>
</protein>
<name>A0A2M4DJT9_ANODA</name>
<dbReference type="EMBL" id="GGFL01013624">
    <property type="protein sequence ID" value="MBW77802.1"/>
    <property type="molecule type" value="Transcribed_RNA"/>
</dbReference>
<feature type="chain" id="PRO_5014960659" evidence="1">
    <location>
        <begin position="16"/>
        <end position="79"/>
    </location>
</feature>
<sequence length="79" mass="8187">MSCSVLSTTASCCSACCTTCCCCCCCSVPVSDASMMTPIRATFSLPEDVRLLVIVSPADSMPLSHPEENGSVDRTTVVA</sequence>
<reference evidence="2" key="1">
    <citation type="submission" date="2018-01" db="EMBL/GenBank/DDBJ databases">
        <title>An insight into the sialome of Amazonian anophelines.</title>
        <authorList>
            <person name="Ribeiro J.M."/>
            <person name="Scarpassa V."/>
            <person name="Calvo E."/>
        </authorList>
    </citation>
    <scope>NUCLEOTIDE SEQUENCE</scope>
</reference>
<dbReference type="AlphaFoldDB" id="A0A2M4DJT9"/>
<feature type="signal peptide" evidence="1">
    <location>
        <begin position="1"/>
        <end position="15"/>
    </location>
</feature>
<proteinExistence type="predicted"/>
<evidence type="ECO:0000313" key="2">
    <source>
        <dbReference type="EMBL" id="MBW77802.1"/>
    </source>
</evidence>
<keyword evidence="1" id="KW-0732">Signal</keyword>
<accession>A0A2M4DJT9</accession>
<organism evidence="2">
    <name type="scientific">Anopheles darlingi</name>
    <name type="common">Mosquito</name>
    <dbReference type="NCBI Taxonomy" id="43151"/>
    <lineage>
        <taxon>Eukaryota</taxon>
        <taxon>Metazoa</taxon>
        <taxon>Ecdysozoa</taxon>
        <taxon>Arthropoda</taxon>
        <taxon>Hexapoda</taxon>
        <taxon>Insecta</taxon>
        <taxon>Pterygota</taxon>
        <taxon>Neoptera</taxon>
        <taxon>Endopterygota</taxon>
        <taxon>Diptera</taxon>
        <taxon>Nematocera</taxon>
        <taxon>Culicoidea</taxon>
        <taxon>Culicidae</taxon>
        <taxon>Anophelinae</taxon>
        <taxon>Anopheles</taxon>
    </lineage>
</organism>